<comment type="caution">
    <text evidence="1">The sequence shown here is derived from an EMBL/GenBank/DDBJ whole genome shotgun (WGS) entry which is preliminary data.</text>
</comment>
<accession>A0A9N9NHG8</accession>
<gene>
    <name evidence="1" type="ORF">DERYTH_LOCUS15151</name>
</gene>
<dbReference type="EMBL" id="CAJVPY010012034">
    <property type="protein sequence ID" value="CAG8731347.1"/>
    <property type="molecule type" value="Genomic_DNA"/>
</dbReference>
<dbReference type="Proteomes" id="UP000789405">
    <property type="component" value="Unassembled WGS sequence"/>
</dbReference>
<feature type="non-terminal residue" evidence="1">
    <location>
        <position position="144"/>
    </location>
</feature>
<evidence type="ECO:0000313" key="1">
    <source>
        <dbReference type="EMBL" id="CAG8731347.1"/>
    </source>
</evidence>
<proteinExistence type="predicted"/>
<dbReference type="OrthoDB" id="2397721at2759"/>
<sequence length="144" mass="16879">VAGNSRLLAEPQNWYWRADDFLGGLMFWWDLKNVNQELLLIFDFFSYWGFDRKKASEWEEKRMKKQINIHQSINGSLNGPVVNGGIIEVRLAKSLMKDDDYSKKIAKSFNILIFEIKQGEEEIQKPQNEVDIRNKLLAILTSQQ</sequence>
<name>A0A9N9NHG8_9GLOM</name>
<keyword evidence="2" id="KW-1185">Reference proteome</keyword>
<dbReference type="AlphaFoldDB" id="A0A9N9NHG8"/>
<protein>
    <submittedName>
        <fullName evidence="1">28839_t:CDS:1</fullName>
    </submittedName>
</protein>
<organism evidence="1 2">
    <name type="scientific">Dentiscutata erythropus</name>
    <dbReference type="NCBI Taxonomy" id="1348616"/>
    <lineage>
        <taxon>Eukaryota</taxon>
        <taxon>Fungi</taxon>
        <taxon>Fungi incertae sedis</taxon>
        <taxon>Mucoromycota</taxon>
        <taxon>Glomeromycotina</taxon>
        <taxon>Glomeromycetes</taxon>
        <taxon>Diversisporales</taxon>
        <taxon>Gigasporaceae</taxon>
        <taxon>Dentiscutata</taxon>
    </lineage>
</organism>
<evidence type="ECO:0000313" key="2">
    <source>
        <dbReference type="Proteomes" id="UP000789405"/>
    </source>
</evidence>
<reference evidence="1" key="1">
    <citation type="submission" date="2021-06" db="EMBL/GenBank/DDBJ databases">
        <authorList>
            <person name="Kallberg Y."/>
            <person name="Tangrot J."/>
            <person name="Rosling A."/>
        </authorList>
    </citation>
    <scope>NUCLEOTIDE SEQUENCE</scope>
    <source>
        <strain evidence="1">MA453B</strain>
    </source>
</reference>